<dbReference type="PANTHER" id="PTHR35985:SF1">
    <property type="entry name" value="OS07G0675200 PROTEIN"/>
    <property type="match status" value="1"/>
</dbReference>
<dbReference type="PANTHER" id="PTHR35985">
    <property type="entry name" value="OS07G0675200 PROTEIN"/>
    <property type="match status" value="1"/>
</dbReference>
<feature type="compositionally biased region" description="Basic and acidic residues" evidence="1">
    <location>
        <begin position="139"/>
        <end position="156"/>
    </location>
</feature>
<dbReference type="EMBL" id="LR746264">
    <property type="protein sequence ID" value="CAA7388883.1"/>
    <property type="molecule type" value="Genomic_DNA"/>
</dbReference>
<accession>A0A7I8JY75</accession>
<proteinExistence type="predicted"/>
<feature type="region of interest" description="Disordered" evidence="1">
    <location>
        <begin position="128"/>
        <end position="199"/>
    </location>
</feature>
<keyword evidence="3" id="KW-1185">Reference proteome</keyword>
<dbReference type="AlphaFoldDB" id="A0A7I8JY75"/>
<organism evidence="2 3">
    <name type="scientific">Spirodela intermedia</name>
    <name type="common">Intermediate duckweed</name>
    <dbReference type="NCBI Taxonomy" id="51605"/>
    <lineage>
        <taxon>Eukaryota</taxon>
        <taxon>Viridiplantae</taxon>
        <taxon>Streptophyta</taxon>
        <taxon>Embryophyta</taxon>
        <taxon>Tracheophyta</taxon>
        <taxon>Spermatophyta</taxon>
        <taxon>Magnoliopsida</taxon>
        <taxon>Liliopsida</taxon>
        <taxon>Araceae</taxon>
        <taxon>Lemnoideae</taxon>
        <taxon>Spirodela</taxon>
    </lineage>
</organism>
<evidence type="ECO:0000313" key="2">
    <source>
        <dbReference type="EMBL" id="CAA7388883.1"/>
    </source>
</evidence>
<feature type="region of interest" description="Disordered" evidence="1">
    <location>
        <begin position="18"/>
        <end position="111"/>
    </location>
</feature>
<dbReference type="OrthoDB" id="779250at2759"/>
<dbReference type="Proteomes" id="UP000663760">
    <property type="component" value="Chromosome 1"/>
</dbReference>
<gene>
    <name evidence="2" type="ORF">SI8410_01001041</name>
</gene>
<evidence type="ECO:0000313" key="3">
    <source>
        <dbReference type="Proteomes" id="UP000663760"/>
    </source>
</evidence>
<name>A0A7I8JY75_SPIIN</name>
<feature type="compositionally biased region" description="Basic and acidic residues" evidence="1">
    <location>
        <begin position="230"/>
        <end position="239"/>
    </location>
</feature>
<protein>
    <submittedName>
        <fullName evidence="2">Uncharacterized protein</fullName>
    </submittedName>
</protein>
<feature type="region of interest" description="Disordered" evidence="1">
    <location>
        <begin position="217"/>
        <end position="239"/>
    </location>
</feature>
<feature type="compositionally biased region" description="Low complexity" evidence="1">
    <location>
        <begin position="52"/>
        <end position="62"/>
    </location>
</feature>
<feature type="compositionally biased region" description="Basic and acidic residues" evidence="1">
    <location>
        <begin position="63"/>
        <end position="84"/>
    </location>
</feature>
<evidence type="ECO:0000256" key="1">
    <source>
        <dbReference type="SAM" id="MobiDB-lite"/>
    </source>
</evidence>
<sequence>MGPIVRLLAGFSRSCRCPRRRAWSAAPAGGGPAAPAVHSEDTQVGELPPPVGGSSSGSAGAGELRREGGEREEISSLSRGDIRRSPFASSLKLESSEVGPPADPSLQQKRRHIHAALEGVICVGWDGSPLAGAGDYGEQPERRPEDDYKQYFEHHKPSPLSELELADTRSPLRRATDSDVVEDDAGAATAPPPVWKEDQGDGVEAALLGAEAQFRQAVERGDPNTPHGRVLADYHRAVT</sequence>
<reference evidence="2" key="1">
    <citation type="submission" date="2020-02" db="EMBL/GenBank/DDBJ databases">
        <authorList>
            <person name="Scholz U."/>
            <person name="Mascher M."/>
            <person name="Fiebig A."/>
        </authorList>
    </citation>
    <scope>NUCLEOTIDE SEQUENCE</scope>
</reference>